<sequence>MLLGRTEEDSKEKGATEDGDSVDEEVLKLKRLLASLSLVSVQPWLLISHGGSSEFFHGVFNWMCCRRIFKEWLNFLIVVNEALASIGDLFGFPSWRSSAAVCGLQITVIVTIGVFVQAEKQ</sequence>
<evidence type="ECO:0000313" key="3">
    <source>
        <dbReference type="Proteomes" id="UP000006038"/>
    </source>
</evidence>
<feature type="compositionally biased region" description="Basic and acidic residues" evidence="1">
    <location>
        <begin position="1"/>
        <end position="16"/>
    </location>
</feature>
<dbReference type="Proteomes" id="UP000006038">
    <property type="component" value="Chromosome 4"/>
</dbReference>
<feature type="region of interest" description="Disordered" evidence="1">
    <location>
        <begin position="1"/>
        <end position="21"/>
    </location>
</feature>
<accession>J3LWL0</accession>
<keyword evidence="3" id="KW-1185">Reference proteome</keyword>
<dbReference type="Gramene" id="OB04G15350.1">
    <property type="protein sequence ID" value="OB04G15350.1"/>
    <property type="gene ID" value="OB04G15350"/>
</dbReference>
<dbReference type="AlphaFoldDB" id="J3LWL0"/>
<protein>
    <submittedName>
        <fullName evidence="2">Uncharacterized protein</fullName>
    </submittedName>
</protein>
<organism evidence="2">
    <name type="scientific">Oryza brachyantha</name>
    <name type="common">malo sina</name>
    <dbReference type="NCBI Taxonomy" id="4533"/>
    <lineage>
        <taxon>Eukaryota</taxon>
        <taxon>Viridiplantae</taxon>
        <taxon>Streptophyta</taxon>
        <taxon>Embryophyta</taxon>
        <taxon>Tracheophyta</taxon>
        <taxon>Spermatophyta</taxon>
        <taxon>Magnoliopsida</taxon>
        <taxon>Liliopsida</taxon>
        <taxon>Poales</taxon>
        <taxon>Poaceae</taxon>
        <taxon>BOP clade</taxon>
        <taxon>Oryzoideae</taxon>
        <taxon>Oryzeae</taxon>
        <taxon>Oryzinae</taxon>
        <taxon>Oryza</taxon>
    </lineage>
</organism>
<reference evidence="2" key="1">
    <citation type="journal article" date="2013" name="Nat. Commun.">
        <title>Whole-genome sequencing of Oryza brachyantha reveals mechanisms underlying Oryza genome evolution.</title>
        <authorList>
            <person name="Chen J."/>
            <person name="Huang Q."/>
            <person name="Gao D."/>
            <person name="Wang J."/>
            <person name="Lang Y."/>
            <person name="Liu T."/>
            <person name="Li B."/>
            <person name="Bai Z."/>
            <person name="Luis Goicoechea J."/>
            <person name="Liang C."/>
            <person name="Chen C."/>
            <person name="Zhang W."/>
            <person name="Sun S."/>
            <person name="Liao Y."/>
            <person name="Zhang X."/>
            <person name="Yang L."/>
            <person name="Song C."/>
            <person name="Wang M."/>
            <person name="Shi J."/>
            <person name="Liu G."/>
            <person name="Liu J."/>
            <person name="Zhou H."/>
            <person name="Zhou W."/>
            <person name="Yu Q."/>
            <person name="An N."/>
            <person name="Chen Y."/>
            <person name="Cai Q."/>
            <person name="Wang B."/>
            <person name="Liu B."/>
            <person name="Min J."/>
            <person name="Huang Y."/>
            <person name="Wu H."/>
            <person name="Li Z."/>
            <person name="Zhang Y."/>
            <person name="Yin Y."/>
            <person name="Song W."/>
            <person name="Jiang J."/>
            <person name="Jackson S.A."/>
            <person name="Wing R.A."/>
            <person name="Wang J."/>
            <person name="Chen M."/>
        </authorList>
    </citation>
    <scope>NUCLEOTIDE SEQUENCE [LARGE SCALE GENOMIC DNA]</scope>
    <source>
        <strain evidence="2">cv. IRGC 101232</strain>
    </source>
</reference>
<dbReference type="EnsemblPlants" id="OB04G15350.1">
    <property type="protein sequence ID" value="OB04G15350.1"/>
    <property type="gene ID" value="OB04G15350"/>
</dbReference>
<evidence type="ECO:0000256" key="1">
    <source>
        <dbReference type="SAM" id="MobiDB-lite"/>
    </source>
</evidence>
<evidence type="ECO:0000313" key="2">
    <source>
        <dbReference type="EnsemblPlants" id="OB04G15350.1"/>
    </source>
</evidence>
<reference evidence="2" key="2">
    <citation type="submission" date="2013-04" db="UniProtKB">
        <authorList>
            <consortium name="EnsemblPlants"/>
        </authorList>
    </citation>
    <scope>IDENTIFICATION</scope>
</reference>
<proteinExistence type="predicted"/>
<dbReference type="HOGENOM" id="CLU_2041654_0_0_1"/>
<name>J3LWL0_ORYBR</name>